<reference evidence="1 2" key="1">
    <citation type="submission" date="2017-03" db="EMBL/GenBank/DDBJ databases">
        <title>Draft genime sequence of the acidophilic sulfur-oxidizing bacterium Acidithiobacillus sp. SH, isolated from seawater.</title>
        <authorList>
            <person name="Sharmin S."/>
            <person name="Tokuhisa M."/>
            <person name="Kanao T."/>
            <person name="Kamimura K."/>
        </authorList>
    </citation>
    <scope>NUCLEOTIDE SEQUENCE [LARGE SCALE GENOMIC DNA]</scope>
    <source>
        <strain evidence="1 2">SH</strain>
    </source>
</reference>
<accession>A0A2I1DIF5</accession>
<keyword evidence="2" id="KW-1185">Reference proteome</keyword>
<dbReference type="Proteomes" id="UP000234329">
    <property type="component" value="Unassembled WGS sequence"/>
</dbReference>
<proteinExistence type="predicted"/>
<dbReference type="AlphaFoldDB" id="A0A2I1DIF5"/>
<protein>
    <submittedName>
        <fullName evidence="1">Uncharacterized protein</fullName>
    </submittedName>
</protein>
<gene>
    <name evidence="1" type="ORF">B1757_13720</name>
</gene>
<evidence type="ECO:0000313" key="2">
    <source>
        <dbReference type="Proteomes" id="UP000234329"/>
    </source>
</evidence>
<dbReference type="InParanoid" id="A0A2I1DIF5"/>
<sequence>MVLYDMKAFYRFLEQATVDELQKKQASLNKVIPGFSDDVAAEAMVLLKMVEREILARLSVADD</sequence>
<evidence type="ECO:0000313" key="1">
    <source>
        <dbReference type="EMBL" id="PKY09656.1"/>
    </source>
</evidence>
<comment type="caution">
    <text evidence="1">The sequence shown here is derived from an EMBL/GenBank/DDBJ whole genome shotgun (WGS) entry which is preliminary data.</text>
</comment>
<organism evidence="1 2">
    <name type="scientific">Acidithiobacillus marinus</name>
    <dbReference type="NCBI Taxonomy" id="187490"/>
    <lineage>
        <taxon>Bacteria</taxon>
        <taxon>Pseudomonadati</taxon>
        <taxon>Pseudomonadota</taxon>
        <taxon>Acidithiobacillia</taxon>
        <taxon>Acidithiobacillales</taxon>
        <taxon>Acidithiobacillaceae</taxon>
        <taxon>Acidithiobacillus</taxon>
    </lineage>
</organism>
<dbReference type="EMBL" id="MXAV01000053">
    <property type="protein sequence ID" value="PKY09656.1"/>
    <property type="molecule type" value="Genomic_DNA"/>
</dbReference>
<name>A0A2I1DIF5_9PROT</name>
<dbReference type="RefSeq" id="WP_101538866.1">
    <property type="nucleotide sequence ID" value="NZ_MXAV01000053.1"/>
</dbReference>